<name>A0A7S0RI85_9CHLO</name>
<dbReference type="EMBL" id="HBFB01014940">
    <property type="protein sequence ID" value="CAD8678296.1"/>
    <property type="molecule type" value="Transcribed_RNA"/>
</dbReference>
<sequence>MARHGLLVLALMLAVSLQVCHAGPTINKSILAMVQRTSSLKTLRTAIPAAGLNGTLSNKNLKWTCFLPVDKAFNALVKNLAGEVTLADLLADKASLAEVLTYHCTEGTFLKSKMKAGSLSMLNDEKKASDIVQVVKAGTGFYLRDSLGARANVSSWDNIAGAAVVHLITGVLMPGFPEPASAH</sequence>
<gene>
    <name evidence="3" type="ORF">CLEI1391_LOCUS8457</name>
</gene>
<dbReference type="InterPro" id="IPR036378">
    <property type="entry name" value="FAS1_dom_sf"/>
</dbReference>
<dbReference type="Gene3D" id="2.30.180.10">
    <property type="entry name" value="FAS1 domain"/>
    <property type="match status" value="1"/>
</dbReference>
<dbReference type="Pfam" id="PF02469">
    <property type="entry name" value="Fasciclin"/>
    <property type="match status" value="1"/>
</dbReference>
<feature type="domain" description="FAS1" evidence="2">
    <location>
        <begin position="27"/>
        <end position="172"/>
    </location>
</feature>
<dbReference type="SUPFAM" id="SSF82153">
    <property type="entry name" value="FAS1 domain"/>
    <property type="match status" value="1"/>
</dbReference>
<feature type="chain" id="PRO_5030708443" description="FAS1 domain-containing protein" evidence="1">
    <location>
        <begin position="23"/>
        <end position="183"/>
    </location>
</feature>
<reference evidence="3" key="1">
    <citation type="submission" date="2021-01" db="EMBL/GenBank/DDBJ databases">
        <authorList>
            <person name="Corre E."/>
            <person name="Pelletier E."/>
            <person name="Niang G."/>
            <person name="Scheremetjew M."/>
            <person name="Finn R."/>
            <person name="Kale V."/>
            <person name="Holt S."/>
            <person name="Cochrane G."/>
            <person name="Meng A."/>
            <person name="Brown T."/>
            <person name="Cohen L."/>
        </authorList>
    </citation>
    <scope>NUCLEOTIDE SEQUENCE</scope>
    <source>
        <strain evidence="3">SAG 11-49</strain>
    </source>
</reference>
<evidence type="ECO:0000313" key="3">
    <source>
        <dbReference type="EMBL" id="CAD8678296.1"/>
    </source>
</evidence>
<evidence type="ECO:0000259" key="2">
    <source>
        <dbReference type="PROSITE" id="PS50213"/>
    </source>
</evidence>
<accession>A0A7S0RI85</accession>
<dbReference type="PROSITE" id="PS50213">
    <property type="entry name" value="FAS1"/>
    <property type="match status" value="1"/>
</dbReference>
<dbReference type="AlphaFoldDB" id="A0A7S0RI85"/>
<evidence type="ECO:0000256" key="1">
    <source>
        <dbReference type="SAM" id="SignalP"/>
    </source>
</evidence>
<organism evidence="3">
    <name type="scientific">Chlamydomonas leiostraca</name>
    <dbReference type="NCBI Taxonomy" id="1034604"/>
    <lineage>
        <taxon>Eukaryota</taxon>
        <taxon>Viridiplantae</taxon>
        <taxon>Chlorophyta</taxon>
        <taxon>core chlorophytes</taxon>
        <taxon>Chlorophyceae</taxon>
        <taxon>CS clade</taxon>
        <taxon>Chlamydomonadales</taxon>
        <taxon>Chlamydomonadaceae</taxon>
        <taxon>Chlamydomonas</taxon>
    </lineage>
</organism>
<feature type="signal peptide" evidence="1">
    <location>
        <begin position="1"/>
        <end position="22"/>
    </location>
</feature>
<keyword evidence="1" id="KW-0732">Signal</keyword>
<protein>
    <recommendedName>
        <fullName evidence="2">FAS1 domain-containing protein</fullName>
    </recommendedName>
</protein>
<proteinExistence type="predicted"/>
<dbReference type="InterPro" id="IPR000782">
    <property type="entry name" value="FAS1_domain"/>
</dbReference>